<reference evidence="2" key="1">
    <citation type="journal article" date="2023" name="Science">
        <title>Elucidation of the pathway for biosynthesis of saponin adjuvants from the soapbark tree.</title>
        <authorList>
            <person name="Reed J."/>
            <person name="Orme A."/>
            <person name="El-Demerdash A."/>
            <person name="Owen C."/>
            <person name="Martin L.B.B."/>
            <person name="Misra R.C."/>
            <person name="Kikuchi S."/>
            <person name="Rejzek M."/>
            <person name="Martin A.C."/>
            <person name="Harkess A."/>
            <person name="Leebens-Mack J."/>
            <person name="Louveau T."/>
            <person name="Stephenson M.J."/>
            <person name="Osbourn A."/>
        </authorList>
    </citation>
    <scope>NUCLEOTIDE SEQUENCE</scope>
    <source>
        <strain evidence="2">S10</strain>
    </source>
</reference>
<dbReference type="AlphaFoldDB" id="A0AAD7QF79"/>
<proteinExistence type="predicted"/>
<dbReference type="KEGG" id="qsa:O6P43_003120"/>
<keyword evidence="3" id="KW-1185">Reference proteome</keyword>
<evidence type="ECO:0000256" key="1">
    <source>
        <dbReference type="SAM" id="MobiDB-lite"/>
    </source>
</evidence>
<organism evidence="2 3">
    <name type="scientific">Quillaja saponaria</name>
    <name type="common">Soap bark tree</name>
    <dbReference type="NCBI Taxonomy" id="32244"/>
    <lineage>
        <taxon>Eukaryota</taxon>
        <taxon>Viridiplantae</taxon>
        <taxon>Streptophyta</taxon>
        <taxon>Embryophyta</taxon>
        <taxon>Tracheophyta</taxon>
        <taxon>Spermatophyta</taxon>
        <taxon>Magnoliopsida</taxon>
        <taxon>eudicotyledons</taxon>
        <taxon>Gunneridae</taxon>
        <taxon>Pentapetalae</taxon>
        <taxon>rosids</taxon>
        <taxon>fabids</taxon>
        <taxon>Fabales</taxon>
        <taxon>Quillajaceae</taxon>
        <taxon>Quillaja</taxon>
    </lineage>
</organism>
<accession>A0AAD7QF79</accession>
<dbReference type="Proteomes" id="UP001163823">
    <property type="component" value="Chromosome 2"/>
</dbReference>
<feature type="region of interest" description="Disordered" evidence="1">
    <location>
        <begin position="40"/>
        <end position="62"/>
    </location>
</feature>
<sequence length="114" mass="12037">MAADESIRWCPESKGKSEKVIKETTCCGVENISEHDVHGVFGSNRAGAEHGKAELHRKHEVSREKKVSGVNGECGVGEFVGDGGKLVADEVSGGGCVCGVLAKKTCKLLRRAGR</sequence>
<protein>
    <submittedName>
        <fullName evidence="2">Uncharacterized protein</fullName>
    </submittedName>
</protein>
<evidence type="ECO:0000313" key="2">
    <source>
        <dbReference type="EMBL" id="KAJ7979756.1"/>
    </source>
</evidence>
<comment type="caution">
    <text evidence="2">The sequence shown here is derived from an EMBL/GenBank/DDBJ whole genome shotgun (WGS) entry which is preliminary data.</text>
</comment>
<evidence type="ECO:0000313" key="3">
    <source>
        <dbReference type="Proteomes" id="UP001163823"/>
    </source>
</evidence>
<dbReference type="EMBL" id="JARAOO010000002">
    <property type="protein sequence ID" value="KAJ7979756.1"/>
    <property type="molecule type" value="Genomic_DNA"/>
</dbReference>
<gene>
    <name evidence="2" type="ORF">O6P43_003120</name>
</gene>
<name>A0AAD7QF79_QUISA</name>